<sequence>MDGVCRGFGRAGQAAQLSSRERKSWIPRAGRVAVSESPPPTPTHHHRAPWKTGQGGGHESSRPARHWRSSGRADDSATRGRERNPSAAELGEQSSSREPWEGLGWGRAELGQGPARPARGRRRGRWRIDVQAAEMREREVAEEDKAEGEF</sequence>
<protein>
    <submittedName>
        <fullName evidence="2">Uncharacterized protein</fullName>
    </submittedName>
</protein>
<reference evidence="2" key="2">
    <citation type="submission" date="2019-07" db="EMBL/GenBank/DDBJ databases">
        <authorList>
            <person name="Seetharam A."/>
            <person name="Woodhouse M."/>
            <person name="Cannon E."/>
        </authorList>
    </citation>
    <scope>NUCLEOTIDE SEQUENCE [LARGE SCALE GENOMIC DNA]</scope>
    <source>
        <strain evidence="2">cv. B73</strain>
    </source>
</reference>
<reference evidence="3" key="1">
    <citation type="submission" date="2015-12" db="EMBL/GenBank/DDBJ databases">
        <title>Update maize B73 reference genome by single molecule sequencing technologies.</title>
        <authorList>
            <consortium name="Maize Genome Sequencing Project"/>
            <person name="Ware D."/>
        </authorList>
    </citation>
    <scope>NUCLEOTIDE SEQUENCE [LARGE SCALE GENOMIC DNA]</scope>
    <source>
        <strain evidence="3">cv. B73</strain>
    </source>
</reference>
<feature type="compositionally biased region" description="Basic and acidic residues" evidence="1">
    <location>
        <begin position="71"/>
        <end position="84"/>
    </location>
</feature>
<evidence type="ECO:0000313" key="2">
    <source>
        <dbReference type="EnsemblPlants" id="Zm00001eb068940_P001"/>
    </source>
</evidence>
<accession>A0A804M9K4</accession>
<feature type="region of interest" description="Disordered" evidence="1">
    <location>
        <begin position="1"/>
        <end position="125"/>
    </location>
</feature>
<dbReference type="InParanoid" id="A0A804M9K4"/>
<dbReference type="Proteomes" id="UP000007305">
    <property type="component" value="Chromosome 2"/>
</dbReference>
<reference evidence="2" key="3">
    <citation type="submission" date="2021-05" db="UniProtKB">
        <authorList>
            <consortium name="EnsemblPlants"/>
        </authorList>
    </citation>
    <scope>IDENTIFICATION</scope>
    <source>
        <strain evidence="2">cv. B73</strain>
    </source>
</reference>
<proteinExistence type="predicted"/>
<organism evidence="2 3">
    <name type="scientific">Zea mays</name>
    <name type="common">Maize</name>
    <dbReference type="NCBI Taxonomy" id="4577"/>
    <lineage>
        <taxon>Eukaryota</taxon>
        <taxon>Viridiplantae</taxon>
        <taxon>Streptophyta</taxon>
        <taxon>Embryophyta</taxon>
        <taxon>Tracheophyta</taxon>
        <taxon>Spermatophyta</taxon>
        <taxon>Magnoliopsida</taxon>
        <taxon>Liliopsida</taxon>
        <taxon>Poales</taxon>
        <taxon>Poaceae</taxon>
        <taxon>PACMAD clade</taxon>
        <taxon>Panicoideae</taxon>
        <taxon>Andropogonodae</taxon>
        <taxon>Andropogoneae</taxon>
        <taxon>Tripsacinae</taxon>
        <taxon>Zea</taxon>
    </lineage>
</organism>
<dbReference type="Gramene" id="Zm00001eb068940_T001">
    <property type="protein sequence ID" value="Zm00001eb068940_P001"/>
    <property type="gene ID" value="Zm00001eb068940"/>
</dbReference>
<evidence type="ECO:0000256" key="1">
    <source>
        <dbReference type="SAM" id="MobiDB-lite"/>
    </source>
</evidence>
<name>A0A804M9K4_MAIZE</name>
<dbReference type="EnsemblPlants" id="Zm00001eb068940_T001">
    <property type="protein sequence ID" value="Zm00001eb068940_P001"/>
    <property type="gene ID" value="Zm00001eb068940"/>
</dbReference>
<dbReference type="AlphaFoldDB" id="A0A804M9K4"/>
<evidence type="ECO:0000313" key="3">
    <source>
        <dbReference type="Proteomes" id="UP000007305"/>
    </source>
</evidence>
<keyword evidence="3" id="KW-1185">Reference proteome</keyword>